<dbReference type="AlphaFoldDB" id="A1CU78"/>
<evidence type="ECO:0000313" key="14">
    <source>
        <dbReference type="Proteomes" id="UP000006701"/>
    </source>
</evidence>
<dbReference type="Pfam" id="PF01532">
    <property type="entry name" value="Glyco_hydro_47"/>
    <property type="match status" value="1"/>
</dbReference>
<feature type="region of interest" description="Disordered" evidence="12">
    <location>
        <begin position="32"/>
        <end position="165"/>
    </location>
</feature>
<dbReference type="GO" id="GO:0005509">
    <property type="term" value="F:calcium ion binding"/>
    <property type="evidence" value="ECO:0007669"/>
    <property type="project" value="InterPro"/>
</dbReference>
<evidence type="ECO:0000256" key="1">
    <source>
        <dbReference type="ARBA" id="ARBA00001913"/>
    </source>
</evidence>
<dbReference type="OrthoDB" id="10052040at2759"/>
<dbReference type="VEuPathDB" id="FungiDB:ACLA_085610"/>
<feature type="compositionally biased region" description="Basic and acidic residues" evidence="12">
    <location>
        <begin position="753"/>
        <end position="766"/>
    </location>
</feature>
<keyword evidence="8" id="KW-0968">Cytoplasmic vesicle</keyword>
<dbReference type="STRING" id="344612.A1CU78"/>
<comment type="cofactor">
    <cofactor evidence="1">
        <name>Ca(2+)</name>
        <dbReference type="ChEBI" id="CHEBI:29108"/>
    </cofactor>
</comment>
<evidence type="ECO:0000256" key="10">
    <source>
        <dbReference type="PIRSR" id="PIRSR601382-3"/>
    </source>
</evidence>
<dbReference type="EC" id="3.2.1.-" evidence="11"/>
<comment type="similarity">
    <text evidence="5 11">Belongs to the glycosyl hydrolase 47 family.</text>
</comment>
<dbReference type="eggNOG" id="KOG2204">
    <property type="taxonomic scope" value="Eukaryota"/>
</dbReference>
<organism evidence="13 14">
    <name type="scientific">Aspergillus clavatus (strain ATCC 1007 / CBS 513.65 / DSM 816 / NCTC 3887 / NRRL 1 / QM 1276 / 107)</name>
    <dbReference type="NCBI Taxonomy" id="344612"/>
    <lineage>
        <taxon>Eukaryota</taxon>
        <taxon>Fungi</taxon>
        <taxon>Dikarya</taxon>
        <taxon>Ascomycota</taxon>
        <taxon>Pezizomycotina</taxon>
        <taxon>Eurotiomycetes</taxon>
        <taxon>Eurotiomycetidae</taxon>
        <taxon>Eurotiales</taxon>
        <taxon>Aspergillaceae</taxon>
        <taxon>Aspergillus</taxon>
        <taxon>Aspergillus subgen. Fumigati</taxon>
    </lineage>
</organism>
<evidence type="ECO:0000256" key="6">
    <source>
        <dbReference type="ARBA" id="ARBA00022801"/>
    </source>
</evidence>
<feature type="compositionally biased region" description="Polar residues" evidence="12">
    <location>
        <begin position="98"/>
        <end position="134"/>
    </location>
</feature>
<dbReference type="EMBL" id="DS027060">
    <property type="protein sequence ID" value="EAW06865.1"/>
    <property type="molecule type" value="Genomic_DNA"/>
</dbReference>
<feature type="region of interest" description="Disordered" evidence="12">
    <location>
        <begin position="495"/>
        <end position="515"/>
    </location>
</feature>
<keyword evidence="7 10" id="KW-1015">Disulfide bond</keyword>
<dbReference type="PRINTS" id="PR00747">
    <property type="entry name" value="GLYHDRLASE47"/>
</dbReference>
<gene>
    <name evidence="13" type="ORF">ACLA_085610</name>
</gene>
<dbReference type="HOGENOM" id="CLU_003818_1_0_1"/>
<feature type="compositionally biased region" description="Low complexity" evidence="12">
    <location>
        <begin position="431"/>
        <end position="475"/>
    </location>
</feature>
<dbReference type="InterPro" id="IPR012341">
    <property type="entry name" value="6hp_glycosidase-like_sf"/>
</dbReference>
<dbReference type="InterPro" id="IPR036026">
    <property type="entry name" value="Seven-hairpin_glycosidases"/>
</dbReference>
<evidence type="ECO:0000256" key="11">
    <source>
        <dbReference type="RuleBase" id="RU361193"/>
    </source>
</evidence>
<comment type="function">
    <text evidence="9">Involved in the maturation of Asn-linked oligosaccharides. Progressively trims alpha-1,2-linked mannose residues from Man(9)GlcNAc(2) to produce Man(5)GlcNAc(2).</text>
</comment>
<feature type="compositionally biased region" description="Pro residues" evidence="12">
    <location>
        <begin position="49"/>
        <end position="69"/>
    </location>
</feature>
<accession>A1CU78</accession>
<dbReference type="GO" id="GO:0060205">
    <property type="term" value="C:cytoplasmic vesicle lumen"/>
    <property type="evidence" value="ECO:0007669"/>
    <property type="project" value="UniProtKB-SubCell"/>
</dbReference>
<feature type="disulfide bond" evidence="10">
    <location>
        <begin position="632"/>
        <end position="661"/>
    </location>
</feature>
<keyword evidence="11" id="KW-0326">Glycosidase</keyword>
<comment type="subcellular location">
    <subcellularLocation>
        <location evidence="3">Cytoplasmic vesicle lumen</location>
    </subcellularLocation>
</comment>
<keyword evidence="6 11" id="KW-0378">Hydrolase</keyword>
<dbReference type="InterPro" id="IPR001382">
    <property type="entry name" value="Glyco_hydro_47"/>
</dbReference>
<dbReference type="GeneID" id="4700450"/>
<evidence type="ECO:0000256" key="9">
    <source>
        <dbReference type="ARBA" id="ARBA00024790"/>
    </source>
</evidence>
<dbReference type="Gene3D" id="1.50.10.10">
    <property type="match status" value="3"/>
</dbReference>
<evidence type="ECO:0000256" key="8">
    <source>
        <dbReference type="ARBA" id="ARBA00023329"/>
    </source>
</evidence>
<dbReference type="KEGG" id="act:ACLA_085610"/>
<dbReference type="GO" id="GO:0004571">
    <property type="term" value="F:mannosyl-oligosaccharide 1,2-alpha-mannosidase activity"/>
    <property type="evidence" value="ECO:0007669"/>
    <property type="project" value="InterPro"/>
</dbReference>
<dbReference type="GO" id="GO:0036503">
    <property type="term" value="P:ERAD pathway"/>
    <property type="evidence" value="ECO:0007669"/>
    <property type="project" value="UniProtKB-ARBA"/>
</dbReference>
<evidence type="ECO:0000256" key="4">
    <source>
        <dbReference type="ARBA" id="ARBA00004922"/>
    </source>
</evidence>
<comment type="pathway">
    <text evidence="4">Protein modification; protein glycosylation.</text>
</comment>
<dbReference type="RefSeq" id="XP_001268291.1">
    <property type="nucleotide sequence ID" value="XM_001268290.1"/>
</dbReference>
<evidence type="ECO:0000256" key="3">
    <source>
        <dbReference type="ARBA" id="ARBA00004321"/>
    </source>
</evidence>
<evidence type="ECO:0000256" key="2">
    <source>
        <dbReference type="ARBA" id="ARBA00001946"/>
    </source>
</evidence>
<comment type="cofactor">
    <cofactor evidence="2">
        <name>Mg(2+)</name>
        <dbReference type="ChEBI" id="CHEBI:18420"/>
    </cofactor>
</comment>
<dbReference type="InterPro" id="IPR050749">
    <property type="entry name" value="Glycosyl_Hydrolase_47"/>
</dbReference>
<feature type="compositionally biased region" description="Low complexity" evidence="12">
    <location>
        <begin position="70"/>
        <end position="80"/>
    </location>
</feature>
<dbReference type="PANTHER" id="PTHR11742:SF103">
    <property type="entry name" value="ENDOPLASMIC RETICULUM MANNOSIDASE MNL2-RELATED"/>
    <property type="match status" value="1"/>
</dbReference>
<name>A1CU78_ASPCL</name>
<evidence type="ECO:0000256" key="7">
    <source>
        <dbReference type="ARBA" id="ARBA00023157"/>
    </source>
</evidence>
<dbReference type="UniPathway" id="UPA00378"/>
<evidence type="ECO:0000256" key="5">
    <source>
        <dbReference type="ARBA" id="ARBA00007658"/>
    </source>
</evidence>
<dbReference type="Proteomes" id="UP000006701">
    <property type="component" value="Unassembled WGS sequence"/>
</dbReference>
<dbReference type="GO" id="GO:0005975">
    <property type="term" value="P:carbohydrate metabolic process"/>
    <property type="evidence" value="ECO:0007669"/>
    <property type="project" value="InterPro"/>
</dbReference>
<dbReference type="PANTHER" id="PTHR11742">
    <property type="entry name" value="MANNOSYL-OLIGOSACCHARIDE ALPHA-1,2-MANNOSIDASE-RELATED"/>
    <property type="match status" value="1"/>
</dbReference>
<feature type="region of interest" description="Disordered" evidence="12">
    <location>
        <begin position="746"/>
        <end position="766"/>
    </location>
</feature>
<protein>
    <recommendedName>
        <fullName evidence="11">alpha-1,2-Mannosidase</fullName>
        <ecNumber evidence="11">3.2.1.-</ecNumber>
    </recommendedName>
</protein>
<dbReference type="GO" id="GO:0005783">
    <property type="term" value="C:endoplasmic reticulum"/>
    <property type="evidence" value="ECO:0007669"/>
    <property type="project" value="TreeGrafter"/>
</dbReference>
<sequence length="880" mass="97317">MFRARRYRVSLVFAVIFVLIFIHFFRSHDAPASTVSVPASGDLPKTYPQHPPPPPPPPPPAAPESPPAAAPNAKSDSPSSQEPETPAVPDTKAFPDAASSSNGQEPSQDGSSASQAAISSTDNKQATGDSQGTAAKSELSYHGRARMKVDLPETNQPTPRWKQTPERFPVAPEHLIKLPTGQSKPLPRVQAAFKDETASDKIQRMKRLSSIRAAFEHAWNGYKASAMGHDELKPLRGGFRDPFMGWAATLVDSLDTLWIMDLKEEFAIAVDHVKKIDFTTSKREELPVFETVIRYLGGLLGAYDISGHKYDVLLDKAVELAEVVMGAFDTPNRMPTMFYKWTPEYTAEPHLADVDTTLAEIGSLSVEFTRLAQLTKQDKYYDAIARITNELEKLQGRTRIPGLWPLKIDASGCRVSTPQLNHELPRDDPSHTSSSPSSSASLSTSTPSSLSPSSSSALPSPSSSVPSSVPTPAAAQKARPLPTDAKSYTNFLQRRNAGNQHVDAQPATYDTIDKSSDASASPAIYETFADMDCTSGLNTPLSPKHKFGLGSRGDSTYEYLPKEYMILGGLNEQYPAMYKKAMESAREHLLFRPMVKDDHDIRFLSTMTLTHPLADQVPDSVSVAYEATHLSCFAGGMFALGAKVFGLEQDLEVAAQLTNGCIWAYGATKTGIMPDNSLLVPCPKGEPCAWNETVYWNALDPNEEKRIAAAKNAKEEKKDKRSTTPIHRRGSVGRWRVIADSETTDDLINPDEQEVKKDPEAEKAPHDQYVTSRILSERLPPGVTLIVNRAYLLRPEAIESVFYMFRITGDDYWREKGWEMFQAISKYTRTELAHSAIHDVTLETSKMRDTMESFWLAETLKYFYLLFSDPKVVSLDEYVL</sequence>
<evidence type="ECO:0000256" key="12">
    <source>
        <dbReference type="SAM" id="MobiDB-lite"/>
    </source>
</evidence>
<feature type="region of interest" description="Disordered" evidence="12">
    <location>
        <begin position="417"/>
        <end position="483"/>
    </location>
</feature>
<proteinExistence type="inferred from homology"/>
<dbReference type="SUPFAM" id="SSF48225">
    <property type="entry name" value="Seven-hairpin glycosidases"/>
    <property type="match status" value="1"/>
</dbReference>
<reference evidence="13 14" key="1">
    <citation type="journal article" date="2008" name="PLoS Genet.">
        <title>Genomic islands in the pathogenic filamentous fungus Aspergillus fumigatus.</title>
        <authorList>
            <person name="Fedorova N.D."/>
            <person name="Khaldi N."/>
            <person name="Joardar V.S."/>
            <person name="Maiti R."/>
            <person name="Amedeo P."/>
            <person name="Anderson M.J."/>
            <person name="Crabtree J."/>
            <person name="Silva J.C."/>
            <person name="Badger J.H."/>
            <person name="Albarraq A."/>
            <person name="Angiuoli S."/>
            <person name="Bussey H."/>
            <person name="Bowyer P."/>
            <person name="Cotty P.J."/>
            <person name="Dyer P.S."/>
            <person name="Egan A."/>
            <person name="Galens K."/>
            <person name="Fraser-Liggett C.M."/>
            <person name="Haas B.J."/>
            <person name="Inman J.M."/>
            <person name="Kent R."/>
            <person name="Lemieux S."/>
            <person name="Malavazi I."/>
            <person name="Orvis J."/>
            <person name="Roemer T."/>
            <person name="Ronning C.M."/>
            <person name="Sundaram J.P."/>
            <person name="Sutton G."/>
            <person name="Turner G."/>
            <person name="Venter J.C."/>
            <person name="White O.R."/>
            <person name="Whitty B.R."/>
            <person name="Youngman P."/>
            <person name="Wolfe K.H."/>
            <person name="Goldman G.H."/>
            <person name="Wortman J.R."/>
            <person name="Jiang B."/>
            <person name="Denning D.W."/>
            <person name="Nierman W.C."/>
        </authorList>
    </citation>
    <scope>NUCLEOTIDE SEQUENCE [LARGE SCALE GENOMIC DNA]</scope>
    <source>
        <strain evidence="14">ATCC 1007 / CBS 513.65 / DSM 816 / NCTC 3887 / NRRL 1</strain>
    </source>
</reference>
<dbReference type="FunFam" id="1.50.10.10:FF:000044">
    <property type="entry name" value="alpha-1,2-Mannosidase"/>
    <property type="match status" value="1"/>
</dbReference>
<keyword evidence="14" id="KW-1185">Reference proteome</keyword>
<evidence type="ECO:0000313" key="13">
    <source>
        <dbReference type="EMBL" id="EAW06865.1"/>
    </source>
</evidence>
<dbReference type="GO" id="GO:0016020">
    <property type="term" value="C:membrane"/>
    <property type="evidence" value="ECO:0007669"/>
    <property type="project" value="InterPro"/>
</dbReference>